<dbReference type="Gene3D" id="1.20.1250.20">
    <property type="entry name" value="MFS general substrate transporter like domains"/>
    <property type="match status" value="1"/>
</dbReference>
<feature type="transmembrane region" description="Helical" evidence="5">
    <location>
        <begin position="176"/>
        <end position="199"/>
    </location>
</feature>
<dbReference type="InParanoid" id="A0A2K1QQC3"/>
<dbReference type="PANTHER" id="PTHR23502:SF181">
    <property type="entry name" value="MAJOR FACILITATOR SUPERFAMILY (MFS) PROFILE DOMAIN-CONTAINING PROTEIN"/>
    <property type="match status" value="1"/>
</dbReference>
<evidence type="ECO:0000313" key="7">
    <source>
        <dbReference type="EMBL" id="PNS17297.1"/>
    </source>
</evidence>
<reference evidence="7 8" key="1">
    <citation type="submission" date="2017-06" db="EMBL/GenBank/DDBJ databases">
        <title>Draft genome sequence of a variant of Elsinoe murrayae.</title>
        <authorList>
            <person name="Cheng Q."/>
        </authorList>
    </citation>
    <scope>NUCLEOTIDE SEQUENCE [LARGE SCALE GENOMIC DNA]</scope>
    <source>
        <strain evidence="7 8">CQ-2017a</strain>
    </source>
</reference>
<comment type="subcellular location">
    <subcellularLocation>
        <location evidence="1">Membrane</location>
        <topology evidence="1">Multi-pass membrane protein</topology>
    </subcellularLocation>
</comment>
<accession>A0A2K1QQC3</accession>
<dbReference type="STRING" id="2082308.A0A2K1QQC3"/>
<feature type="transmembrane region" description="Helical" evidence="5">
    <location>
        <begin position="506"/>
        <end position="526"/>
    </location>
</feature>
<dbReference type="InterPro" id="IPR020846">
    <property type="entry name" value="MFS_dom"/>
</dbReference>
<feature type="transmembrane region" description="Helical" evidence="5">
    <location>
        <begin position="112"/>
        <end position="135"/>
    </location>
</feature>
<dbReference type="OrthoDB" id="2533084at2759"/>
<dbReference type="InterPro" id="IPR011701">
    <property type="entry name" value="MFS"/>
</dbReference>
<keyword evidence="4 5" id="KW-0472">Membrane</keyword>
<feature type="transmembrane region" description="Helical" evidence="5">
    <location>
        <begin position="366"/>
        <end position="390"/>
    </location>
</feature>
<dbReference type="Pfam" id="PF07690">
    <property type="entry name" value="MFS_1"/>
    <property type="match status" value="1"/>
</dbReference>
<evidence type="ECO:0000256" key="5">
    <source>
        <dbReference type="SAM" id="Phobius"/>
    </source>
</evidence>
<proteinExistence type="predicted"/>
<dbReference type="SUPFAM" id="SSF103473">
    <property type="entry name" value="MFS general substrate transporter"/>
    <property type="match status" value="1"/>
</dbReference>
<feature type="transmembrane region" description="Helical" evidence="5">
    <location>
        <begin position="443"/>
        <end position="463"/>
    </location>
</feature>
<dbReference type="EMBL" id="NKHZ01000051">
    <property type="protein sequence ID" value="PNS17297.1"/>
    <property type="molecule type" value="Genomic_DNA"/>
</dbReference>
<dbReference type="Proteomes" id="UP000243797">
    <property type="component" value="Unassembled WGS sequence"/>
</dbReference>
<keyword evidence="3 5" id="KW-1133">Transmembrane helix</keyword>
<feature type="transmembrane region" description="Helical" evidence="5">
    <location>
        <begin position="68"/>
        <end position="92"/>
    </location>
</feature>
<name>A0A2K1QQC3_9PEZI</name>
<dbReference type="GO" id="GO:0022857">
    <property type="term" value="F:transmembrane transporter activity"/>
    <property type="evidence" value="ECO:0007669"/>
    <property type="project" value="InterPro"/>
</dbReference>
<organism evidence="7 8">
    <name type="scientific">Sphaceloma murrayae</name>
    <dbReference type="NCBI Taxonomy" id="2082308"/>
    <lineage>
        <taxon>Eukaryota</taxon>
        <taxon>Fungi</taxon>
        <taxon>Dikarya</taxon>
        <taxon>Ascomycota</taxon>
        <taxon>Pezizomycotina</taxon>
        <taxon>Dothideomycetes</taxon>
        <taxon>Dothideomycetidae</taxon>
        <taxon>Myriangiales</taxon>
        <taxon>Elsinoaceae</taxon>
        <taxon>Sphaceloma</taxon>
    </lineage>
</organism>
<evidence type="ECO:0000256" key="3">
    <source>
        <dbReference type="ARBA" id="ARBA00022989"/>
    </source>
</evidence>
<feature type="domain" description="Major facilitator superfamily (MFS) profile" evidence="6">
    <location>
        <begin position="70"/>
        <end position="531"/>
    </location>
</feature>
<evidence type="ECO:0000259" key="6">
    <source>
        <dbReference type="PROSITE" id="PS50850"/>
    </source>
</evidence>
<dbReference type="PANTHER" id="PTHR23502">
    <property type="entry name" value="MAJOR FACILITATOR SUPERFAMILY"/>
    <property type="match status" value="1"/>
</dbReference>
<dbReference type="InterPro" id="IPR036259">
    <property type="entry name" value="MFS_trans_sf"/>
</dbReference>
<evidence type="ECO:0000256" key="1">
    <source>
        <dbReference type="ARBA" id="ARBA00004141"/>
    </source>
</evidence>
<evidence type="ECO:0000256" key="4">
    <source>
        <dbReference type="ARBA" id="ARBA00023136"/>
    </source>
</evidence>
<protein>
    <recommendedName>
        <fullName evidence="6">Major facilitator superfamily (MFS) profile domain-containing protein</fullName>
    </recommendedName>
</protein>
<gene>
    <name evidence="7" type="ORF">CAC42_6980</name>
</gene>
<feature type="transmembrane region" description="Helical" evidence="5">
    <location>
        <begin position="411"/>
        <end position="431"/>
    </location>
</feature>
<comment type="caution">
    <text evidence="7">The sequence shown here is derived from an EMBL/GenBank/DDBJ whole genome shotgun (WGS) entry which is preliminary data.</text>
</comment>
<feature type="transmembrane region" description="Helical" evidence="5">
    <location>
        <begin position="235"/>
        <end position="255"/>
    </location>
</feature>
<keyword evidence="8" id="KW-1185">Reference proteome</keyword>
<evidence type="ECO:0000256" key="2">
    <source>
        <dbReference type="ARBA" id="ARBA00022692"/>
    </source>
</evidence>
<feature type="transmembrane region" description="Helical" evidence="5">
    <location>
        <begin position="326"/>
        <end position="346"/>
    </location>
</feature>
<feature type="transmembrane region" description="Helical" evidence="5">
    <location>
        <begin position="206"/>
        <end position="229"/>
    </location>
</feature>
<feature type="transmembrane region" description="Helical" evidence="5">
    <location>
        <begin position="475"/>
        <end position="494"/>
    </location>
</feature>
<keyword evidence="2 5" id="KW-0812">Transmembrane</keyword>
<evidence type="ECO:0000313" key="8">
    <source>
        <dbReference type="Proteomes" id="UP000243797"/>
    </source>
</evidence>
<dbReference type="GO" id="GO:0005886">
    <property type="term" value="C:plasma membrane"/>
    <property type="evidence" value="ECO:0007669"/>
    <property type="project" value="TreeGrafter"/>
</dbReference>
<dbReference type="PROSITE" id="PS50850">
    <property type="entry name" value="MFS"/>
    <property type="match status" value="1"/>
</dbReference>
<feature type="transmembrane region" description="Helical" evidence="5">
    <location>
        <begin position="147"/>
        <end position="164"/>
    </location>
</feature>
<dbReference type="AlphaFoldDB" id="A0A2K1QQC3"/>
<sequence>MTSFKEAFALSKSEVQSAIPPGTAVIIDNELVRTDTGHHEHQEAHIHLQPEPSADPADPLNFPKWRKLAILALMSVYAFLSNSQSAIFSSAFPKMVTAFAVFSPMGPPTGIIPFPRLVYLIAVNSLMLGAANVIWVPLSNTFGRRPIIVFCLLILTLFSVWAAEAKSFNSLLAARVFTGMGGAAADTLAPDVVGQIFFVHERGRAMAIYTIFLTAGSLVGGVVGGYVAYSIGWRWTMWLHVIFAGATFLGCLFFLPETMFDRDAALAAVHDDIEVSSDGEKEKSRQVERINSQVFPPYTFARSLGVMKPRPGFFYRFITPYSTLRLPGTLMVMLHYAGLVGLIVTMSSVGPQLLSAPPYLWGSNAGLLNVGGLLGAILGAFYTYFTADWVTKRAARREQHGFAEPEKRLPLMIPALIIAVAGALVFGFVAQNPSPNGWVGLNFGLGMVAFGLMQVPSIGFNYIIESYGPWASDCFLMVVSFRAIISFAWTFFVGEWVTEAGGALPFGIFALLMAIFGATVVPVWLFGKRMRIATANWVSHDKKVH</sequence>